<organism evidence="1 2">
    <name type="scientific">Colocasia esculenta</name>
    <name type="common">Wild taro</name>
    <name type="synonym">Arum esculentum</name>
    <dbReference type="NCBI Taxonomy" id="4460"/>
    <lineage>
        <taxon>Eukaryota</taxon>
        <taxon>Viridiplantae</taxon>
        <taxon>Streptophyta</taxon>
        <taxon>Embryophyta</taxon>
        <taxon>Tracheophyta</taxon>
        <taxon>Spermatophyta</taxon>
        <taxon>Magnoliopsida</taxon>
        <taxon>Liliopsida</taxon>
        <taxon>Araceae</taxon>
        <taxon>Aroideae</taxon>
        <taxon>Colocasieae</taxon>
        <taxon>Colocasia</taxon>
    </lineage>
</organism>
<sequence length="505" mass="54482">MCVPLLAACGGGLVALVVMVFLTLFPRMCSRCPSLHGCLVQTPDYYFGNPFLGAIRGGTGSSFASAFVGVPAALDGKGLVILTEPYFRGSPPLLSSGRDSLSQEFIVGRSWWRLVRRVLPAVWLAFQQGPSVSCRRVLLLLPGVRAASMVAVFARAAVGFVLGLRVHVGVSRRLRELVCGVAFIGAGLLPVDPVEGSCLVGCPLVIGVCPCWMSPCYWGCVLGWLCVWPCVPVRRCALCSAQSTSLLELSRCFVCWVAPLVERCDTWLLRCIAWLLVFWWCFPKLFCCCPSEGSSPSRTASVLVKVFCCVTSLNEALVVLVEVLPEPVCVASAVCCVLSVGRLVGLHSGDVFPERLLALWVEVLPKLPCVCFSCRCSLSEEMSCRCFRLDYPCDSLLGLCRSRCGAFDHVSGCGAGQASFRCVFLLCLSYALEALVAIGRVALPTCGGLLWRVLLVSHVVSEGAWVHCVVPWEAPGACVGTVCWAVCPGRKLCASLREFAQCLRR</sequence>
<accession>A0A843XL66</accession>
<keyword evidence="2" id="KW-1185">Reference proteome</keyword>
<dbReference type="AlphaFoldDB" id="A0A843XL66"/>
<protein>
    <submittedName>
        <fullName evidence="1">Uncharacterized protein</fullName>
    </submittedName>
</protein>
<dbReference type="EMBL" id="NMUH01009351">
    <property type="protein sequence ID" value="MQM19952.1"/>
    <property type="molecule type" value="Genomic_DNA"/>
</dbReference>
<dbReference type="Proteomes" id="UP000652761">
    <property type="component" value="Unassembled WGS sequence"/>
</dbReference>
<name>A0A843XL66_COLES</name>
<gene>
    <name evidence="1" type="ORF">Taro_052965</name>
</gene>
<proteinExistence type="predicted"/>
<evidence type="ECO:0000313" key="1">
    <source>
        <dbReference type="EMBL" id="MQM19952.1"/>
    </source>
</evidence>
<comment type="caution">
    <text evidence="1">The sequence shown here is derived from an EMBL/GenBank/DDBJ whole genome shotgun (WGS) entry which is preliminary data.</text>
</comment>
<reference evidence="1" key="1">
    <citation type="submission" date="2017-07" db="EMBL/GenBank/DDBJ databases">
        <title>Taro Niue Genome Assembly and Annotation.</title>
        <authorList>
            <person name="Atibalentja N."/>
            <person name="Keating K."/>
            <person name="Fields C.J."/>
        </authorList>
    </citation>
    <scope>NUCLEOTIDE SEQUENCE</scope>
    <source>
        <strain evidence="1">Niue_2</strain>
        <tissue evidence="1">Leaf</tissue>
    </source>
</reference>
<evidence type="ECO:0000313" key="2">
    <source>
        <dbReference type="Proteomes" id="UP000652761"/>
    </source>
</evidence>